<keyword evidence="10" id="KW-1185">Reference proteome</keyword>
<evidence type="ECO:0000259" key="8">
    <source>
        <dbReference type="PROSITE" id="PS50850"/>
    </source>
</evidence>
<keyword evidence="4 7" id="KW-0812">Transmembrane</keyword>
<dbReference type="InterPro" id="IPR020846">
    <property type="entry name" value="MFS_dom"/>
</dbReference>
<evidence type="ECO:0000313" key="9">
    <source>
        <dbReference type="EMBL" id="MFC5475673.1"/>
    </source>
</evidence>
<dbReference type="CDD" id="cd17321">
    <property type="entry name" value="MFS_MMR_MDR_like"/>
    <property type="match status" value="1"/>
</dbReference>
<dbReference type="InterPro" id="IPR036259">
    <property type="entry name" value="MFS_trans_sf"/>
</dbReference>
<feature type="transmembrane region" description="Helical" evidence="7">
    <location>
        <begin position="370"/>
        <end position="391"/>
    </location>
</feature>
<dbReference type="InterPro" id="IPR011701">
    <property type="entry name" value="MFS"/>
</dbReference>
<evidence type="ECO:0000256" key="5">
    <source>
        <dbReference type="ARBA" id="ARBA00022989"/>
    </source>
</evidence>
<dbReference type="Proteomes" id="UP001596045">
    <property type="component" value="Unassembled WGS sequence"/>
</dbReference>
<evidence type="ECO:0000256" key="6">
    <source>
        <dbReference type="ARBA" id="ARBA00023136"/>
    </source>
</evidence>
<feature type="transmembrane region" description="Helical" evidence="7">
    <location>
        <begin position="179"/>
        <end position="197"/>
    </location>
</feature>
<sequence>MMRSQQDSQLMGPANKPANDRATRTWVLVLTSVAVLMAMLDAMVVATALNAIRTDLHASVGALEWTMNAYSLSVAALLLSGAALGDRFGRRRMFVLGLGLFVAASAACALSRNIEWLIVARIVQGAGAALLTPLAMALLSAAFPPEQRGKALGLFSGITGLALIAGPLLGGAIAGSLAWQWIFWLNIPIGLVLIPLAQRRIPESFGAPTAIDVAGVVLVTGAAVGLVWGLMRGNEAGWSSVEVLAALAAGLAFAAGFIAWELRSAQPMVPMRLFRSRAFSSGIAASFLLYAAMYGVLFFLPQFFQSAQGNGPLGAGLRLLPWTATLFAIAPVAGNLVDRIGERPLMVAGLVLQALGFAWIALIASPDLPYLFLVLPLIVAGAGISMAGPAAQKAVLGAVSNAELGKASGVFNMFRLLGGASGIAIAVAVFAGTGGLGSAQTFSAGFVAAIAVCAVLSLLAAAAGLWQPARRASVPEPAENERRLGW</sequence>
<accession>A0ABW0MF94</accession>
<evidence type="ECO:0000256" key="2">
    <source>
        <dbReference type="ARBA" id="ARBA00022448"/>
    </source>
</evidence>
<dbReference type="InterPro" id="IPR004638">
    <property type="entry name" value="EmrB-like"/>
</dbReference>
<dbReference type="EMBL" id="JBHSMT010000028">
    <property type="protein sequence ID" value="MFC5475673.1"/>
    <property type="molecule type" value="Genomic_DNA"/>
</dbReference>
<feature type="transmembrane region" description="Helical" evidence="7">
    <location>
        <begin position="118"/>
        <end position="139"/>
    </location>
</feature>
<feature type="transmembrane region" description="Helical" evidence="7">
    <location>
        <begin position="69"/>
        <end position="86"/>
    </location>
</feature>
<protein>
    <submittedName>
        <fullName evidence="9">DHA2 family efflux MFS transporter permease subunit</fullName>
    </submittedName>
</protein>
<dbReference type="PRINTS" id="PR01036">
    <property type="entry name" value="TCRTETB"/>
</dbReference>
<comment type="subcellular location">
    <subcellularLocation>
        <location evidence="1">Cell membrane</location>
        <topology evidence="1">Multi-pass membrane protein</topology>
    </subcellularLocation>
</comment>
<feature type="transmembrane region" description="Helical" evidence="7">
    <location>
        <begin position="283"/>
        <end position="304"/>
    </location>
</feature>
<feature type="transmembrane region" description="Helical" evidence="7">
    <location>
        <begin position="93"/>
        <end position="112"/>
    </location>
</feature>
<feature type="transmembrane region" description="Helical" evidence="7">
    <location>
        <begin position="209"/>
        <end position="231"/>
    </location>
</feature>
<dbReference type="Gene3D" id="1.20.1250.20">
    <property type="entry name" value="MFS general substrate transporter like domains"/>
    <property type="match status" value="1"/>
</dbReference>
<evidence type="ECO:0000256" key="7">
    <source>
        <dbReference type="SAM" id="Phobius"/>
    </source>
</evidence>
<feature type="transmembrane region" description="Helical" evidence="7">
    <location>
        <begin position="344"/>
        <end position="364"/>
    </location>
</feature>
<dbReference type="SUPFAM" id="SSF103473">
    <property type="entry name" value="MFS general substrate transporter"/>
    <property type="match status" value="1"/>
</dbReference>
<dbReference type="RefSeq" id="WP_378999178.1">
    <property type="nucleotide sequence ID" value="NZ_JBHSMT010000028.1"/>
</dbReference>
<keyword evidence="5 7" id="KW-1133">Transmembrane helix</keyword>
<dbReference type="NCBIfam" id="TIGR00711">
    <property type="entry name" value="efflux_EmrB"/>
    <property type="match status" value="1"/>
</dbReference>
<feature type="transmembrane region" description="Helical" evidence="7">
    <location>
        <begin position="151"/>
        <end position="173"/>
    </location>
</feature>
<feature type="transmembrane region" description="Helical" evidence="7">
    <location>
        <begin position="412"/>
        <end position="432"/>
    </location>
</feature>
<organism evidence="9 10">
    <name type="scientific">Paraherbaspirillum soli</name>
    <dbReference type="NCBI Taxonomy" id="631222"/>
    <lineage>
        <taxon>Bacteria</taxon>
        <taxon>Pseudomonadati</taxon>
        <taxon>Pseudomonadota</taxon>
        <taxon>Betaproteobacteria</taxon>
        <taxon>Burkholderiales</taxon>
        <taxon>Oxalobacteraceae</taxon>
        <taxon>Paraherbaspirillum</taxon>
    </lineage>
</organism>
<evidence type="ECO:0000256" key="1">
    <source>
        <dbReference type="ARBA" id="ARBA00004651"/>
    </source>
</evidence>
<feature type="domain" description="Major facilitator superfamily (MFS) profile" evidence="8">
    <location>
        <begin position="27"/>
        <end position="472"/>
    </location>
</feature>
<dbReference type="PANTHER" id="PTHR42718:SF46">
    <property type="entry name" value="BLR6921 PROTEIN"/>
    <property type="match status" value="1"/>
</dbReference>
<dbReference type="PROSITE" id="PS50850">
    <property type="entry name" value="MFS"/>
    <property type="match status" value="1"/>
</dbReference>
<keyword evidence="2" id="KW-0813">Transport</keyword>
<dbReference type="PANTHER" id="PTHR42718">
    <property type="entry name" value="MAJOR FACILITATOR SUPERFAMILY MULTIDRUG TRANSPORTER MFSC"/>
    <property type="match status" value="1"/>
</dbReference>
<keyword evidence="6 7" id="KW-0472">Membrane</keyword>
<reference evidence="10" key="1">
    <citation type="journal article" date="2019" name="Int. J. Syst. Evol. Microbiol.">
        <title>The Global Catalogue of Microorganisms (GCM) 10K type strain sequencing project: providing services to taxonomists for standard genome sequencing and annotation.</title>
        <authorList>
            <consortium name="The Broad Institute Genomics Platform"/>
            <consortium name="The Broad Institute Genome Sequencing Center for Infectious Disease"/>
            <person name="Wu L."/>
            <person name="Ma J."/>
        </authorList>
    </citation>
    <scope>NUCLEOTIDE SEQUENCE [LARGE SCALE GENOMIC DNA]</scope>
    <source>
        <strain evidence="10">JCM 17066</strain>
    </source>
</reference>
<feature type="transmembrane region" description="Helical" evidence="7">
    <location>
        <begin position="243"/>
        <end position="262"/>
    </location>
</feature>
<evidence type="ECO:0000256" key="4">
    <source>
        <dbReference type="ARBA" id="ARBA00022692"/>
    </source>
</evidence>
<name>A0ABW0MF94_9BURK</name>
<feature type="transmembrane region" description="Helical" evidence="7">
    <location>
        <begin position="319"/>
        <end position="337"/>
    </location>
</feature>
<feature type="transmembrane region" description="Helical" evidence="7">
    <location>
        <begin position="26"/>
        <end position="49"/>
    </location>
</feature>
<gene>
    <name evidence="9" type="ORF">ACFPM8_17055</name>
</gene>
<keyword evidence="3" id="KW-1003">Cell membrane</keyword>
<comment type="caution">
    <text evidence="9">The sequence shown here is derived from an EMBL/GenBank/DDBJ whole genome shotgun (WGS) entry which is preliminary data.</text>
</comment>
<feature type="transmembrane region" description="Helical" evidence="7">
    <location>
        <begin position="444"/>
        <end position="466"/>
    </location>
</feature>
<evidence type="ECO:0000256" key="3">
    <source>
        <dbReference type="ARBA" id="ARBA00022475"/>
    </source>
</evidence>
<dbReference type="Pfam" id="PF07690">
    <property type="entry name" value="MFS_1"/>
    <property type="match status" value="1"/>
</dbReference>
<proteinExistence type="predicted"/>
<evidence type="ECO:0000313" key="10">
    <source>
        <dbReference type="Proteomes" id="UP001596045"/>
    </source>
</evidence>
<dbReference type="Gene3D" id="1.20.1720.10">
    <property type="entry name" value="Multidrug resistance protein D"/>
    <property type="match status" value="1"/>
</dbReference>